<proteinExistence type="predicted"/>
<dbReference type="Gene3D" id="2.60.120.10">
    <property type="entry name" value="Jelly Rolls"/>
    <property type="match status" value="1"/>
</dbReference>
<dbReference type="InterPro" id="IPR029303">
    <property type="entry name" value="CapF_C"/>
</dbReference>
<reference evidence="2 3" key="1">
    <citation type="journal article" date="2015" name="Nature">
        <title>rRNA introns, odd ribosomes, and small enigmatic genomes across a large radiation of phyla.</title>
        <authorList>
            <person name="Brown C.T."/>
            <person name="Hug L.A."/>
            <person name="Thomas B.C."/>
            <person name="Sharon I."/>
            <person name="Castelle C.J."/>
            <person name="Singh A."/>
            <person name="Wilkins M.J."/>
            <person name="Williams K.H."/>
            <person name="Banfield J.F."/>
        </authorList>
    </citation>
    <scope>NUCLEOTIDE SEQUENCE [LARGE SCALE GENOMIC DNA]</scope>
</reference>
<dbReference type="Proteomes" id="UP000033918">
    <property type="component" value="Unassembled WGS sequence"/>
</dbReference>
<evidence type="ECO:0000259" key="1">
    <source>
        <dbReference type="Pfam" id="PF14667"/>
    </source>
</evidence>
<evidence type="ECO:0000313" key="2">
    <source>
        <dbReference type="EMBL" id="KKR88708.1"/>
    </source>
</evidence>
<dbReference type="EMBL" id="LCAK01000004">
    <property type="protein sequence ID" value="KKR88708.1"/>
    <property type="molecule type" value="Genomic_DNA"/>
</dbReference>
<dbReference type="CDD" id="cd02208">
    <property type="entry name" value="cupin_RmlC-like"/>
    <property type="match status" value="1"/>
</dbReference>
<protein>
    <recommendedName>
        <fullName evidence="1">Capsular polysaccharide assembling protein CapF C-terminal domain-containing protein</fullName>
    </recommendedName>
</protein>
<evidence type="ECO:0000313" key="3">
    <source>
        <dbReference type="Proteomes" id="UP000033918"/>
    </source>
</evidence>
<sequence>MEKAFIKTKPCKKIETFDADKKPNGWVLEIVSDKDNFTKHIRGQIYLTVVEPGLFKGYHVHAAADLFITCLDGQVASIIYKNKNTKREIPMGGDNFKTVFVPKGYLHGIKNIGKSQAKVLVYRYPAWMPALEEQLFVSSKNVGNGETWIKIKKFLKEFNEKK</sequence>
<dbReference type="Pfam" id="PF14667">
    <property type="entry name" value="Polysacc_synt_C"/>
    <property type="match status" value="1"/>
</dbReference>
<gene>
    <name evidence="2" type="ORF">UU38_C0004G0070</name>
</gene>
<dbReference type="InterPro" id="IPR014710">
    <property type="entry name" value="RmlC-like_jellyroll"/>
</dbReference>
<dbReference type="AlphaFoldDB" id="A0A0G0UIT0"/>
<organism evidence="2 3">
    <name type="scientific">Candidatus Wolfebacteria bacterium GW2011_GWB1_41_12</name>
    <dbReference type="NCBI Taxonomy" id="1619006"/>
    <lineage>
        <taxon>Bacteria</taxon>
        <taxon>Candidatus Wolfeibacteriota</taxon>
    </lineage>
</organism>
<feature type="domain" description="Capsular polysaccharide assembling protein CapF C-terminal" evidence="1">
    <location>
        <begin position="39"/>
        <end position="123"/>
    </location>
</feature>
<accession>A0A0G0UIT0</accession>
<name>A0A0G0UIT0_9BACT</name>
<comment type="caution">
    <text evidence="2">The sequence shown here is derived from an EMBL/GenBank/DDBJ whole genome shotgun (WGS) entry which is preliminary data.</text>
</comment>
<dbReference type="SUPFAM" id="SSF51182">
    <property type="entry name" value="RmlC-like cupins"/>
    <property type="match status" value="1"/>
</dbReference>
<dbReference type="InterPro" id="IPR011051">
    <property type="entry name" value="RmlC_Cupin_sf"/>
</dbReference>